<evidence type="ECO:0000256" key="1">
    <source>
        <dbReference type="ARBA" id="ARBA00006432"/>
    </source>
</evidence>
<reference evidence="5 6" key="1">
    <citation type="submission" date="2020-06" db="EMBL/GenBank/DDBJ databases">
        <title>Actinokineospora xiongansis sp. nov., isolated from soil of Baiyangdian.</title>
        <authorList>
            <person name="Zhang X."/>
        </authorList>
    </citation>
    <scope>NUCLEOTIDE SEQUENCE [LARGE SCALE GENOMIC DNA]</scope>
    <source>
        <strain evidence="5 6">HBU206404</strain>
    </source>
</reference>
<dbReference type="InterPro" id="IPR000873">
    <property type="entry name" value="AMP-dep_synth/lig_dom"/>
</dbReference>
<dbReference type="SUPFAM" id="SSF56801">
    <property type="entry name" value="Acetyl-CoA synthetase-like"/>
    <property type="match status" value="1"/>
</dbReference>
<dbReference type="PANTHER" id="PTHR24096">
    <property type="entry name" value="LONG-CHAIN-FATTY-ACID--COA LIGASE"/>
    <property type="match status" value="1"/>
</dbReference>
<feature type="domain" description="AMP-binding enzyme C-terminal" evidence="4">
    <location>
        <begin position="427"/>
        <end position="501"/>
    </location>
</feature>
<dbReference type="PANTHER" id="PTHR24096:SF149">
    <property type="entry name" value="AMP-BINDING DOMAIN-CONTAINING PROTEIN-RELATED"/>
    <property type="match status" value="1"/>
</dbReference>
<keyword evidence="6" id="KW-1185">Reference proteome</keyword>
<dbReference type="Proteomes" id="UP000734823">
    <property type="component" value="Unassembled WGS sequence"/>
</dbReference>
<dbReference type="RefSeq" id="WP_187217831.1">
    <property type="nucleotide sequence ID" value="NZ_JABVED010000001.1"/>
</dbReference>
<organism evidence="5 6">
    <name type="scientific">Actinokineospora xionganensis</name>
    <dbReference type="NCBI Taxonomy" id="2684470"/>
    <lineage>
        <taxon>Bacteria</taxon>
        <taxon>Bacillati</taxon>
        <taxon>Actinomycetota</taxon>
        <taxon>Actinomycetes</taxon>
        <taxon>Pseudonocardiales</taxon>
        <taxon>Pseudonocardiaceae</taxon>
        <taxon>Actinokineospora</taxon>
    </lineage>
</organism>
<comment type="caution">
    <text evidence="5">The sequence shown here is derived from an EMBL/GenBank/DDBJ whole genome shotgun (WGS) entry which is preliminary data.</text>
</comment>
<proteinExistence type="inferred from homology"/>
<sequence>MTSAWPPGLPRTLDYPDVPVSAILLGAARRYGDRPAFARGAETLTFADLARQAARFAGGLAVAPGDRVALVMPNCLEYPVAYYGTLLAGATFVPVNPLLPQGAREKQLADADAARVVTAADVAALAAAEPGELPEVDTGTLAHLAYTGGTTGESKGVALPHRNVVTNSLQYTCWSTGSLPALDDHGGLVLDQVGAPEEWPVRLGESVVINLTPWFHAMGTIAGLNALLLMGTTTWLHDRLDPGAYLADAERLRITSIGGAPALYAALLTHPDIHTRDLTSVRLLASGAAPLPVEMIERLLDLFPNAVIAEGYGLTEVTMGATLSPAHRSGTRKVGSVGVPLFDTEVRVVDGDGLDPVPAGERGEVCLRGPQVMTGYHNRPEATAEVLTDGWLRTGDIGVLDDDGYLSIVDRKKDMLLYKGYNVYPRELEELLAAHPGVAAAAVVGRPDQAVGELPVAFVVPSGPDLTEDALMASINAQVVAYKRLREVRFVDQIPISAAGKVLKRELRTRFAS</sequence>
<evidence type="ECO:0000259" key="4">
    <source>
        <dbReference type="Pfam" id="PF13193"/>
    </source>
</evidence>
<feature type="domain" description="AMP-dependent synthetase/ligase" evidence="3">
    <location>
        <begin position="27"/>
        <end position="377"/>
    </location>
</feature>
<accession>A0ABR7KZB3</accession>
<dbReference type="EMBL" id="JABVED010000001">
    <property type="protein sequence ID" value="MBC6445771.1"/>
    <property type="molecule type" value="Genomic_DNA"/>
</dbReference>
<dbReference type="Pfam" id="PF13193">
    <property type="entry name" value="AMP-binding_C"/>
    <property type="match status" value="1"/>
</dbReference>
<evidence type="ECO:0000313" key="6">
    <source>
        <dbReference type="Proteomes" id="UP000734823"/>
    </source>
</evidence>
<name>A0ABR7KZB3_9PSEU</name>
<protein>
    <submittedName>
        <fullName evidence="5">AMP-binding protein</fullName>
    </submittedName>
</protein>
<comment type="similarity">
    <text evidence="1">Belongs to the ATP-dependent AMP-binding enzyme family.</text>
</comment>
<keyword evidence="2" id="KW-0436">Ligase</keyword>
<evidence type="ECO:0000259" key="3">
    <source>
        <dbReference type="Pfam" id="PF00501"/>
    </source>
</evidence>
<dbReference type="InterPro" id="IPR045851">
    <property type="entry name" value="AMP-bd_C_sf"/>
</dbReference>
<dbReference type="Gene3D" id="3.40.50.12780">
    <property type="entry name" value="N-terminal domain of ligase-like"/>
    <property type="match status" value="1"/>
</dbReference>
<dbReference type="Pfam" id="PF00501">
    <property type="entry name" value="AMP-binding"/>
    <property type="match status" value="1"/>
</dbReference>
<dbReference type="PROSITE" id="PS00455">
    <property type="entry name" value="AMP_BINDING"/>
    <property type="match status" value="1"/>
</dbReference>
<dbReference type="InterPro" id="IPR020845">
    <property type="entry name" value="AMP-binding_CS"/>
</dbReference>
<dbReference type="Gene3D" id="3.30.300.30">
    <property type="match status" value="1"/>
</dbReference>
<gene>
    <name evidence="5" type="ORF">GPZ80_01130</name>
</gene>
<dbReference type="InterPro" id="IPR042099">
    <property type="entry name" value="ANL_N_sf"/>
</dbReference>
<evidence type="ECO:0000256" key="2">
    <source>
        <dbReference type="ARBA" id="ARBA00022598"/>
    </source>
</evidence>
<dbReference type="InterPro" id="IPR025110">
    <property type="entry name" value="AMP-bd_C"/>
</dbReference>
<evidence type="ECO:0000313" key="5">
    <source>
        <dbReference type="EMBL" id="MBC6445771.1"/>
    </source>
</evidence>